<dbReference type="GO" id="GO:0006508">
    <property type="term" value="P:proteolysis"/>
    <property type="evidence" value="ECO:0007669"/>
    <property type="project" value="UniProtKB-KW"/>
</dbReference>
<proteinExistence type="inferred from homology"/>
<feature type="domain" description="Peptidase M16 middle/third" evidence="9">
    <location>
        <begin position="317"/>
        <end position="595"/>
    </location>
</feature>
<keyword evidence="6" id="KW-0482">Metalloprotease</keyword>
<feature type="domain" description="Peptidase M16 C-terminal" evidence="8">
    <location>
        <begin position="605"/>
        <end position="784"/>
    </location>
</feature>
<dbReference type="GO" id="GO:0046872">
    <property type="term" value="F:metal ion binding"/>
    <property type="evidence" value="ECO:0007669"/>
    <property type="project" value="UniProtKB-KW"/>
</dbReference>
<keyword evidence="11" id="KW-1185">Reference proteome</keyword>
<dbReference type="FunFam" id="3.30.830.10:FF:000005">
    <property type="entry name" value="nardilysin isoform X1"/>
    <property type="match status" value="1"/>
</dbReference>
<dbReference type="STRING" id="456900.A0A195CCM9"/>
<evidence type="ECO:0000256" key="3">
    <source>
        <dbReference type="ARBA" id="ARBA00022723"/>
    </source>
</evidence>
<dbReference type="Pfam" id="PF16187">
    <property type="entry name" value="Peptidase_M16_M"/>
    <property type="match status" value="1"/>
</dbReference>
<evidence type="ECO:0000256" key="6">
    <source>
        <dbReference type="ARBA" id="ARBA00023049"/>
    </source>
</evidence>
<keyword evidence="3" id="KW-0479">Metal-binding</keyword>
<dbReference type="Proteomes" id="UP000078542">
    <property type="component" value="Unassembled WGS sequence"/>
</dbReference>
<dbReference type="GO" id="GO:0008237">
    <property type="term" value="F:metallopeptidase activity"/>
    <property type="evidence" value="ECO:0007669"/>
    <property type="project" value="UniProtKB-KW"/>
</dbReference>
<keyword evidence="2" id="KW-0645">Protease</keyword>
<evidence type="ECO:0000313" key="11">
    <source>
        <dbReference type="Proteomes" id="UP000078542"/>
    </source>
</evidence>
<reference evidence="10 11" key="1">
    <citation type="submission" date="2016-03" db="EMBL/GenBank/DDBJ databases">
        <title>Cyphomyrmex costatus WGS genome.</title>
        <authorList>
            <person name="Nygaard S."/>
            <person name="Hu H."/>
            <person name="Boomsma J."/>
            <person name="Zhang G."/>
        </authorList>
    </citation>
    <scope>NUCLEOTIDE SEQUENCE [LARGE SCALE GENOMIC DNA]</scope>
    <source>
        <strain evidence="10">MS0001</strain>
        <tissue evidence="10">Whole body</tissue>
    </source>
</reference>
<accession>A0A195CCM9</accession>
<evidence type="ECO:0000256" key="1">
    <source>
        <dbReference type="ARBA" id="ARBA00007261"/>
    </source>
</evidence>
<dbReference type="Pfam" id="PF05193">
    <property type="entry name" value="Peptidase_M16_C"/>
    <property type="match status" value="2"/>
</dbReference>
<evidence type="ECO:0000256" key="2">
    <source>
        <dbReference type="ARBA" id="ARBA00022670"/>
    </source>
</evidence>
<dbReference type="Gene3D" id="3.30.830.10">
    <property type="entry name" value="Metalloenzyme, LuxS/M16 peptidase-like"/>
    <property type="match status" value="4"/>
</dbReference>
<gene>
    <name evidence="10" type="ORF">ALC62_10582</name>
</gene>
<dbReference type="InterPro" id="IPR007863">
    <property type="entry name" value="Peptidase_M16_C"/>
</dbReference>
<dbReference type="InterPro" id="IPR032632">
    <property type="entry name" value="Peptidase_M16_M"/>
</dbReference>
<dbReference type="PANTHER" id="PTHR43690">
    <property type="entry name" value="NARDILYSIN"/>
    <property type="match status" value="1"/>
</dbReference>
<dbReference type="AlphaFoldDB" id="A0A195CCM9"/>
<feature type="domain" description="Peptidase M16 C-terminal" evidence="8">
    <location>
        <begin position="124"/>
        <end position="306"/>
    </location>
</feature>
<dbReference type="InterPro" id="IPR011249">
    <property type="entry name" value="Metalloenz_LuxS/M16"/>
</dbReference>
<evidence type="ECO:0000256" key="5">
    <source>
        <dbReference type="ARBA" id="ARBA00022833"/>
    </source>
</evidence>
<protein>
    <submittedName>
        <fullName evidence="10">Nardilysin</fullName>
    </submittedName>
</protein>
<dbReference type="SUPFAM" id="SSF63411">
    <property type="entry name" value="LuxS/MPP-like metallohydrolase"/>
    <property type="match status" value="4"/>
</dbReference>
<keyword evidence="5" id="KW-0862">Zinc</keyword>
<evidence type="ECO:0000259" key="8">
    <source>
        <dbReference type="Pfam" id="PF05193"/>
    </source>
</evidence>
<evidence type="ECO:0000259" key="7">
    <source>
        <dbReference type="Pfam" id="PF00675"/>
    </source>
</evidence>
<dbReference type="PANTHER" id="PTHR43690:SF18">
    <property type="entry name" value="INSULIN-DEGRADING ENZYME-RELATED"/>
    <property type="match status" value="1"/>
</dbReference>
<dbReference type="InterPro" id="IPR050626">
    <property type="entry name" value="Peptidase_M16"/>
</dbReference>
<sequence>MLITEYKKYYEKNDMAKHIHKYGGDINFSAEHENLLFFFDVQEEHFLSVLIRFAQFFANPLPKKDVFLQKRENVKEEFQMALNFAKNRVDIPLFSSFMHTDHPIKNTEDYLIKMEEDLDYTKLYEELQKFMKYYYSAHRIKLVIQAQLSLDTLEKYVTIETCFFNVPTNILLPDCSVESKYSPFDITAFRKMYKVNDYQFFRRLEITWILPSQLDLYKSKPYQYISSIIEHGEGPLISYLRTKMWNVTCHADTFRCITKHNSTYSLIEIMIEFSIEGHYHIKEVLDAIFSYINLLKKVGPQKEIYDEFSTFAENSLRYMDEKNPMNNVKILCKNMHVYPPHDYITGSTMYFEYNPEEINKFLNYLVPEEANIMIFYEYFDKVELNKIDSWTNVRYTDIEIPQEWIEHWKSIEPLPDFLQLLFKNLYVSVKNLLIPLPENVPKYPVRIHNDDVSEIWYRSNDFVCKVCLPVCHMNIHFISPLARLSPQNESLMIIYCEVVRQLLMEDGLYPAIKAEDQYEFSVSDTGIVLKISASKPPLLLSTITQYMKTCSYRVTKQMFKLVKKQQFDIYSKKINKPEKLAEDLTLRRVKVVHHTYIDIREALKNISFKEFQKFAKKFFDCLHIKCLAQGNITEDAVKEAIRHCIVTFSYKPLPLNMRELIRVYRLPHGKNDYTVKNEDRFDPHSVVMNTYQVDLRSVELSTLMSLMLIIMEKQLLLKRLSDDQIQYASCNSADVNGILHYSIIIYTQRCKTAHVQQWINEFLKWFKIFLDEFSDNDLDNIKERIRLVKQHADMNLAEEVDRNWNEIMKYRYMFDRPEKEILALNRIKINDLREWFRTYMLDKQISNTKLCIQVVGSHEFTTLYTNVQPFDLKYEGRSISR</sequence>
<evidence type="ECO:0000259" key="9">
    <source>
        <dbReference type="Pfam" id="PF16187"/>
    </source>
</evidence>
<evidence type="ECO:0000256" key="4">
    <source>
        <dbReference type="ARBA" id="ARBA00022801"/>
    </source>
</evidence>
<evidence type="ECO:0000313" key="10">
    <source>
        <dbReference type="EMBL" id="KYM98614.1"/>
    </source>
</evidence>
<keyword evidence="4" id="KW-0378">Hydrolase</keyword>
<comment type="similarity">
    <text evidence="1">Belongs to the peptidase M16 family.</text>
</comment>
<dbReference type="InterPro" id="IPR011765">
    <property type="entry name" value="Pept_M16_N"/>
</dbReference>
<dbReference type="Pfam" id="PF00675">
    <property type="entry name" value="Peptidase_M16"/>
    <property type="match status" value="1"/>
</dbReference>
<dbReference type="EMBL" id="KQ977935">
    <property type="protein sequence ID" value="KYM98614.1"/>
    <property type="molecule type" value="Genomic_DNA"/>
</dbReference>
<name>A0A195CCM9_9HYME</name>
<organism evidence="10 11">
    <name type="scientific">Cyphomyrmex costatus</name>
    <dbReference type="NCBI Taxonomy" id="456900"/>
    <lineage>
        <taxon>Eukaryota</taxon>
        <taxon>Metazoa</taxon>
        <taxon>Ecdysozoa</taxon>
        <taxon>Arthropoda</taxon>
        <taxon>Hexapoda</taxon>
        <taxon>Insecta</taxon>
        <taxon>Pterygota</taxon>
        <taxon>Neoptera</taxon>
        <taxon>Endopterygota</taxon>
        <taxon>Hymenoptera</taxon>
        <taxon>Apocrita</taxon>
        <taxon>Aculeata</taxon>
        <taxon>Formicoidea</taxon>
        <taxon>Formicidae</taxon>
        <taxon>Myrmicinae</taxon>
        <taxon>Cyphomyrmex</taxon>
    </lineage>
</organism>
<feature type="domain" description="Peptidase M16 N-terminal" evidence="7">
    <location>
        <begin position="8"/>
        <end position="81"/>
    </location>
</feature>